<keyword evidence="2" id="KW-1185">Reference proteome</keyword>
<proteinExistence type="predicted"/>
<accession>A0A9P7JAK4</accession>
<dbReference type="AlphaFoldDB" id="A0A9P7JAK4"/>
<evidence type="ECO:0000313" key="2">
    <source>
        <dbReference type="Proteomes" id="UP000807769"/>
    </source>
</evidence>
<comment type="caution">
    <text evidence="1">The sequence shown here is derived from an EMBL/GenBank/DDBJ whole genome shotgun (WGS) entry which is preliminary data.</text>
</comment>
<dbReference type="EMBL" id="JABBWG010000030">
    <property type="protein sequence ID" value="KAG1811114.1"/>
    <property type="molecule type" value="Genomic_DNA"/>
</dbReference>
<name>A0A9P7JAK4_9AGAM</name>
<evidence type="ECO:0000313" key="1">
    <source>
        <dbReference type="EMBL" id="KAG1811114.1"/>
    </source>
</evidence>
<gene>
    <name evidence="1" type="ORF">BJ212DRAFT_1278275</name>
</gene>
<sequence>MVSTTSTTSIPCIYPKIGCFAHYINCHQHNVNLNHYQKAGEWLTTFDSFSSVMYTDGDFALHTYLSYFLVPFHLLF</sequence>
<reference evidence="1" key="1">
    <citation type="journal article" date="2020" name="New Phytol.">
        <title>Comparative genomics reveals dynamic genome evolution in host specialist ectomycorrhizal fungi.</title>
        <authorList>
            <person name="Lofgren L.A."/>
            <person name="Nguyen N.H."/>
            <person name="Vilgalys R."/>
            <person name="Ruytinx J."/>
            <person name="Liao H.L."/>
            <person name="Branco S."/>
            <person name="Kuo A."/>
            <person name="LaButti K."/>
            <person name="Lipzen A."/>
            <person name="Andreopoulos W."/>
            <person name="Pangilinan J."/>
            <person name="Riley R."/>
            <person name="Hundley H."/>
            <person name="Na H."/>
            <person name="Barry K."/>
            <person name="Grigoriev I.V."/>
            <person name="Stajich J.E."/>
            <person name="Kennedy P.G."/>
        </authorList>
    </citation>
    <scope>NUCLEOTIDE SEQUENCE</scope>
    <source>
        <strain evidence="1">MN1</strain>
    </source>
</reference>
<dbReference type="OrthoDB" id="2195431at2759"/>
<organism evidence="1 2">
    <name type="scientific">Suillus subaureus</name>
    <dbReference type="NCBI Taxonomy" id="48587"/>
    <lineage>
        <taxon>Eukaryota</taxon>
        <taxon>Fungi</taxon>
        <taxon>Dikarya</taxon>
        <taxon>Basidiomycota</taxon>
        <taxon>Agaricomycotina</taxon>
        <taxon>Agaricomycetes</taxon>
        <taxon>Agaricomycetidae</taxon>
        <taxon>Boletales</taxon>
        <taxon>Suillineae</taxon>
        <taxon>Suillaceae</taxon>
        <taxon>Suillus</taxon>
    </lineage>
</organism>
<dbReference type="Proteomes" id="UP000807769">
    <property type="component" value="Unassembled WGS sequence"/>
</dbReference>
<protein>
    <submittedName>
        <fullName evidence="1">Uncharacterized protein</fullName>
    </submittedName>
</protein>
<dbReference type="RefSeq" id="XP_041189774.1">
    <property type="nucleotide sequence ID" value="XM_041331421.1"/>
</dbReference>
<dbReference type="GeneID" id="64625438"/>